<evidence type="ECO:0000313" key="5">
    <source>
        <dbReference type="EMBL" id="CAG9996465.1"/>
    </source>
</evidence>
<name>A0A9N9US75_9HYPO</name>
<dbReference type="PANTHER" id="PTHR46640">
    <property type="entry name" value="TRIACYLGLYCEROL LIPASE, PUTATIVE (AFU_ORTHOLOGUE AFUA_6G06510)-RELATED"/>
    <property type="match status" value="1"/>
</dbReference>
<evidence type="ECO:0000259" key="4">
    <source>
        <dbReference type="Pfam" id="PF01764"/>
    </source>
</evidence>
<feature type="domain" description="Fungal lipase-type" evidence="4">
    <location>
        <begin position="111"/>
        <end position="237"/>
    </location>
</feature>
<dbReference type="EMBL" id="CABFNO020001539">
    <property type="protein sequence ID" value="CAG9996465.1"/>
    <property type="molecule type" value="Genomic_DNA"/>
</dbReference>
<proteinExistence type="predicted"/>
<dbReference type="InterPro" id="IPR051299">
    <property type="entry name" value="AB_hydrolase_lip/est"/>
</dbReference>
<dbReference type="Pfam" id="PF01764">
    <property type="entry name" value="Lipase_3"/>
    <property type="match status" value="1"/>
</dbReference>
<gene>
    <name evidence="5" type="ORF">CBYS24578_00012765</name>
</gene>
<dbReference type="Proteomes" id="UP000754883">
    <property type="component" value="Unassembled WGS sequence"/>
</dbReference>
<dbReference type="OrthoDB" id="426718at2759"/>
<dbReference type="AlphaFoldDB" id="A0A9N9US75"/>
<comment type="caution">
    <text evidence="5">The sequence shown here is derived from an EMBL/GenBank/DDBJ whole genome shotgun (WGS) entry which is preliminary data.</text>
</comment>
<dbReference type="GO" id="GO:0006629">
    <property type="term" value="P:lipid metabolic process"/>
    <property type="evidence" value="ECO:0007669"/>
    <property type="project" value="InterPro"/>
</dbReference>
<dbReference type="CDD" id="cd00519">
    <property type="entry name" value="Lipase_3"/>
    <property type="match status" value="1"/>
</dbReference>
<evidence type="ECO:0000313" key="6">
    <source>
        <dbReference type="Proteomes" id="UP000754883"/>
    </source>
</evidence>
<organism evidence="5 6">
    <name type="scientific">Clonostachys byssicola</name>
    <dbReference type="NCBI Taxonomy" id="160290"/>
    <lineage>
        <taxon>Eukaryota</taxon>
        <taxon>Fungi</taxon>
        <taxon>Dikarya</taxon>
        <taxon>Ascomycota</taxon>
        <taxon>Pezizomycotina</taxon>
        <taxon>Sordariomycetes</taxon>
        <taxon>Hypocreomycetidae</taxon>
        <taxon>Hypocreales</taxon>
        <taxon>Bionectriaceae</taxon>
        <taxon>Clonostachys</taxon>
    </lineage>
</organism>
<sequence length="340" mass="37434">MRTSVIFPLAALVGVSASISIPHTRNFVRGQDEKLVTPEEVDLMDLYASYTASAPCNNGTAIGNPVTCYKNCERVEQDGAIVVGSYLGKTTEFAAYMALVESRKQIIWVGRGSATPKNWDTNLKTRLIPSDLVDGAKIHTGFSTAWDEISRDVFTTLEEQVSKHPDYDIIITGGSLGGAVATIAAAHIREAGYQADLYTYGSPRIGNGVLVDFITQQPGKSYRVTHRHDLVPRIPTPNVLWWPDWPQYRHVSPEYWLQGEPSDPNNWPIEDIKICEGNWSRECIASPSNPVDLDFSGSGNDHLNYFGSLTCWNDEKGPVDLAPPKDTIETLGSILGEHPS</sequence>
<dbReference type="Gene3D" id="3.40.50.1820">
    <property type="entry name" value="alpha/beta hydrolase"/>
    <property type="match status" value="1"/>
</dbReference>
<feature type="chain" id="PRO_5040218346" description="Fungal lipase-type domain-containing protein" evidence="3">
    <location>
        <begin position="19"/>
        <end position="340"/>
    </location>
</feature>
<keyword evidence="6" id="KW-1185">Reference proteome</keyword>
<keyword evidence="1 3" id="KW-0732">Signal</keyword>
<reference evidence="5 6" key="2">
    <citation type="submission" date="2021-10" db="EMBL/GenBank/DDBJ databases">
        <authorList>
            <person name="Piombo E."/>
        </authorList>
    </citation>
    <scope>NUCLEOTIDE SEQUENCE [LARGE SCALE GENOMIC DNA]</scope>
</reference>
<feature type="signal peptide" evidence="3">
    <location>
        <begin position="1"/>
        <end position="18"/>
    </location>
</feature>
<keyword evidence="2" id="KW-0378">Hydrolase</keyword>
<dbReference type="InterPro" id="IPR002921">
    <property type="entry name" value="Fungal_lipase-type"/>
</dbReference>
<evidence type="ECO:0000256" key="3">
    <source>
        <dbReference type="SAM" id="SignalP"/>
    </source>
</evidence>
<evidence type="ECO:0000256" key="2">
    <source>
        <dbReference type="ARBA" id="ARBA00022801"/>
    </source>
</evidence>
<dbReference type="InterPro" id="IPR029058">
    <property type="entry name" value="AB_hydrolase_fold"/>
</dbReference>
<accession>A0A9N9US75</accession>
<dbReference type="SUPFAM" id="SSF53474">
    <property type="entry name" value="alpha/beta-Hydrolases"/>
    <property type="match status" value="1"/>
</dbReference>
<evidence type="ECO:0000256" key="1">
    <source>
        <dbReference type="ARBA" id="ARBA00022729"/>
    </source>
</evidence>
<reference evidence="6" key="1">
    <citation type="submission" date="2019-06" db="EMBL/GenBank/DDBJ databases">
        <authorList>
            <person name="Broberg M."/>
        </authorList>
    </citation>
    <scope>NUCLEOTIDE SEQUENCE [LARGE SCALE GENOMIC DNA]</scope>
</reference>
<dbReference type="PANTHER" id="PTHR46640:SF1">
    <property type="entry name" value="FUNGAL LIPASE-LIKE DOMAIN-CONTAINING PROTEIN-RELATED"/>
    <property type="match status" value="1"/>
</dbReference>
<dbReference type="GO" id="GO:0016787">
    <property type="term" value="F:hydrolase activity"/>
    <property type="evidence" value="ECO:0007669"/>
    <property type="project" value="UniProtKB-KW"/>
</dbReference>
<protein>
    <recommendedName>
        <fullName evidence="4">Fungal lipase-type domain-containing protein</fullName>
    </recommendedName>
</protein>